<dbReference type="PANTHER" id="PTHR28206">
    <property type="entry name" value="NUCLEOPORIN POM152"/>
    <property type="match status" value="1"/>
</dbReference>
<evidence type="ECO:0000259" key="3">
    <source>
        <dbReference type="Pfam" id="PF23664"/>
    </source>
</evidence>
<evidence type="ECO:0000259" key="7">
    <source>
        <dbReference type="Pfam" id="PF24527"/>
    </source>
</evidence>
<evidence type="ECO:0000313" key="8">
    <source>
        <dbReference type="EMBL" id="KAJ2677958.1"/>
    </source>
</evidence>
<dbReference type="InterPro" id="IPR056544">
    <property type="entry name" value="Ig_POM152"/>
</dbReference>
<dbReference type="InterPro" id="IPR037701">
    <property type="entry name" value="Pom152"/>
</dbReference>
<dbReference type="OrthoDB" id="5529162at2759"/>
<dbReference type="InterPro" id="IPR056540">
    <property type="entry name" value="TMD_POM152"/>
</dbReference>
<feature type="compositionally biased region" description="Polar residues" evidence="1">
    <location>
        <begin position="161"/>
        <end position="172"/>
    </location>
</feature>
<sequence length="1543" mass="168987">MSGKQPGAPVGNTSLTPVGSPNRVQRRNGQNPGSQRFTSPPFPRTEENTPDPSKSNMHSTFAERVYQSTGKLRSNAGSESLLGSPLSPRRQGADASFLLSPLTSDRAPSSGLADTSELDNGLSPASKLKRLSQGLNAQGTSTSLFGSPIQSPWSTPGLKRTQPSSTPTTSLRSGGAVASKENGNKQPGSAIPAAVVDLPSQRLYALAAFVLFTAWKLYDAIDLSIEPGSTSFYLLLKWCLLDAAIWYTCWRLDIPRMSINVHTMYILIALSVFINLNLFFLSSSIFMLAVKPLAINVASSCVRTIKQIPLLGPRLVGDSDLLIDSFELDDEHILGRHTIHVLPHSLAHMNPGSKSLCIDGKASHGEPWYWKYMSDILGPYREQQTTIPILINGTQPTSITYAYTSFETGQKHLRTIKNIGAMQMEISTVYPSLGNWVMATYYLPVREVGAYEIQSVKDAKGLAFRTATHAPQTVVVSCPRARLQWRADSSSADSFTVGSDGHASICQRVDRGEPNDAAAAGIRASDGLIEAVVEGYEPIEMTIVRLVNGHREVIGLDGIRPRISEGPMPNAVEGSISKTQLAEIKKWARFRSRKSVYVINDTFLRAGEYVYKLESVRDAANHTVTLSESNSAGIFNGKNGEVGKATSYMARIQVHRRPSVGWSNGLLQGELPLRLSDDKQRNKRHNLPLRLNGQAPWTVEYLVINGDETTRESKKFLTMKDAFIAADRAGVYQLAAVYDKHCSGLIERTNITLMHTPNPTANVRSTPLTARECGGEIGAEVDLELSGRPPFAVHYRELNLRFPNSKPIVRVVRTQQRRHSFKIIPELAGTYRFEFFRLEDDNYPSGLPISTTIEQSVHAQPSAKLDTVGGYIPRRVCLGQDVKLPVRLKGQGPWELTYNIVHENRRISQTVKDIANESYDIGLGSFETPGEYTAEIVQVKDGNSCARDLLDVSTTITVREGGSQVGFQCPEGGVRVLDGEQARIPVRVSGEFPVEIKYHKVGDTTGHVYKAVITNGPRGAAKEDSVPAYGPGEYELVSTSDICAGTVDPLNVRCPVRVEPKPSAWFVTEGLNYKDGTGNVDGIWQLAAVCEGSTTPAVFELGLNGSGPWKIEYSVDYWSSSNSRSGIPGYADRSTTHTSVALQPSTLKTECCDPGLYRYTMRGVSDERYQRAQPLATIRKAIAPDAGVTVVEHSVSKSPLAELRAYLPDGTPLSASQSSSHSHGLFRHKPTSVKYCLAPGQTKAEGDAQTWAKVREHLPVFRVEFDKGGVPPFQAWIEVFPASGPSEVMQIRDIDGFSQEVVLPDSVASQIGRYHMRLVKTSDSRGCERQFVSASEVGLGRPDKSGKSIGGGIEIEYIEAPSARPASTSSAANPSRDVCVGDVLAFDLRGLNSWNVEYMYNGARRVTPAAKRLFRRIADVPGNFTLARVCHRSANDCCSEFDDLSYAVHDIPRVRVSGGKDVYQDILEGDTGSIRMDLTGTPPFTFTWQRRSLDHRGPDGKGKVLESHTVKDLNDYTYTINTASEGTFEVTFVQDRYCQYPKA</sequence>
<feature type="domain" description="Nucleoporin POM152 first Ig-like" evidence="6">
    <location>
        <begin position="347"/>
        <end position="469"/>
    </location>
</feature>
<dbReference type="InterPro" id="IPR056542">
    <property type="entry name" value="Ig-like_POM152_1st"/>
</dbReference>
<keyword evidence="2" id="KW-0812">Transmembrane</keyword>
<feature type="domain" description="Nucleoporin POM152 immunoglobulin-like" evidence="3">
    <location>
        <begin position="756"/>
        <end position="863"/>
    </location>
</feature>
<keyword evidence="2" id="KW-1133">Transmembrane helix</keyword>
<dbReference type="GO" id="GO:0006606">
    <property type="term" value="P:protein import into nucleus"/>
    <property type="evidence" value="ECO:0007669"/>
    <property type="project" value="TreeGrafter"/>
</dbReference>
<dbReference type="Pfam" id="PF23664">
    <property type="entry name" value="Ig_Pom152"/>
    <property type="match status" value="1"/>
</dbReference>
<dbReference type="InterPro" id="IPR056541">
    <property type="entry name" value="Ig-like_POM152"/>
</dbReference>
<evidence type="ECO:0008006" key="10">
    <source>
        <dbReference type="Google" id="ProtNLM"/>
    </source>
</evidence>
<dbReference type="Pfam" id="PF24097">
    <property type="entry name" value="TMD_POM152"/>
    <property type="match status" value="1"/>
</dbReference>
<evidence type="ECO:0000256" key="1">
    <source>
        <dbReference type="SAM" id="MobiDB-lite"/>
    </source>
</evidence>
<evidence type="ECO:0000259" key="5">
    <source>
        <dbReference type="Pfam" id="PF24312"/>
    </source>
</evidence>
<dbReference type="GO" id="GO:0070762">
    <property type="term" value="C:nuclear pore transmembrane ring"/>
    <property type="evidence" value="ECO:0007669"/>
    <property type="project" value="TreeGrafter"/>
</dbReference>
<keyword evidence="2" id="KW-0472">Membrane</keyword>
<feature type="compositionally biased region" description="Polar residues" evidence="1">
    <location>
        <begin position="50"/>
        <end position="59"/>
    </location>
</feature>
<feature type="compositionally biased region" description="Polar residues" evidence="1">
    <location>
        <begin position="139"/>
        <end position="154"/>
    </location>
</feature>
<feature type="domain" description="Nucleoporin POM152 Ig-like" evidence="5">
    <location>
        <begin position="682"/>
        <end position="748"/>
    </location>
</feature>
<proteinExistence type="predicted"/>
<evidence type="ECO:0000256" key="2">
    <source>
        <dbReference type="SAM" id="Phobius"/>
    </source>
</evidence>
<dbReference type="GO" id="GO:0006999">
    <property type="term" value="P:nuclear pore organization"/>
    <property type="evidence" value="ECO:0007669"/>
    <property type="project" value="TreeGrafter"/>
</dbReference>
<feature type="compositionally biased region" description="Polar residues" evidence="1">
    <location>
        <begin position="66"/>
        <end position="76"/>
    </location>
</feature>
<comment type="caution">
    <text evidence="8">The sequence shown here is derived from an EMBL/GenBank/DDBJ whole genome shotgun (WGS) entry which is preliminary data.</text>
</comment>
<accession>A0A9W8G8B9</accession>
<reference evidence="8" key="1">
    <citation type="submission" date="2022-07" db="EMBL/GenBank/DDBJ databases">
        <title>Phylogenomic reconstructions and comparative analyses of Kickxellomycotina fungi.</title>
        <authorList>
            <person name="Reynolds N.K."/>
            <person name="Stajich J.E."/>
            <person name="Barry K."/>
            <person name="Grigoriev I.V."/>
            <person name="Crous P."/>
            <person name="Smith M.E."/>
        </authorList>
    </citation>
    <scope>NUCLEOTIDE SEQUENCE</scope>
    <source>
        <strain evidence="8">NRRL 3115</strain>
    </source>
</reference>
<dbReference type="Proteomes" id="UP001151518">
    <property type="component" value="Unassembled WGS sequence"/>
</dbReference>
<feature type="compositionally biased region" description="Low complexity" evidence="1">
    <location>
        <begin position="77"/>
        <end position="88"/>
    </location>
</feature>
<dbReference type="InterPro" id="IPR056543">
    <property type="entry name" value="Ig-like_POM152_9th"/>
</dbReference>
<feature type="domain" description="Nucleoporin POM152 ninth Ig-like" evidence="7">
    <location>
        <begin position="1372"/>
        <end position="1440"/>
    </location>
</feature>
<dbReference type="GO" id="GO:0017056">
    <property type="term" value="F:structural constituent of nuclear pore"/>
    <property type="evidence" value="ECO:0007669"/>
    <property type="project" value="InterPro"/>
</dbReference>
<protein>
    <recommendedName>
        <fullName evidence="10">Nucleoporin Pom152</fullName>
    </recommendedName>
</protein>
<evidence type="ECO:0000313" key="9">
    <source>
        <dbReference type="Proteomes" id="UP001151518"/>
    </source>
</evidence>
<dbReference type="Pfam" id="PF24519">
    <property type="entry name" value="Ig-like_Pom152_1"/>
    <property type="match status" value="1"/>
</dbReference>
<dbReference type="PANTHER" id="PTHR28206:SF1">
    <property type="entry name" value="NUCLEOPORIN POM152"/>
    <property type="match status" value="1"/>
</dbReference>
<feature type="region of interest" description="Disordered" evidence="1">
    <location>
        <begin position="1"/>
        <end position="124"/>
    </location>
</feature>
<organism evidence="8 9">
    <name type="scientific">Coemansia spiralis</name>
    <dbReference type="NCBI Taxonomy" id="417178"/>
    <lineage>
        <taxon>Eukaryota</taxon>
        <taxon>Fungi</taxon>
        <taxon>Fungi incertae sedis</taxon>
        <taxon>Zoopagomycota</taxon>
        <taxon>Kickxellomycotina</taxon>
        <taxon>Kickxellomycetes</taxon>
        <taxon>Kickxellales</taxon>
        <taxon>Kickxellaceae</taxon>
        <taxon>Coemansia</taxon>
    </lineage>
</organism>
<feature type="transmembrane region" description="Helical" evidence="2">
    <location>
        <begin position="264"/>
        <end position="290"/>
    </location>
</feature>
<feature type="compositionally biased region" description="Polar residues" evidence="1">
    <location>
        <begin position="11"/>
        <end position="38"/>
    </location>
</feature>
<dbReference type="Pfam" id="PF24527">
    <property type="entry name" value="Ig-like_Pom152_9"/>
    <property type="match status" value="1"/>
</dbReference>
<dbReference type="EMBL" id="JANBTW010000026">
    <property type="protein sequence ID" value="KAJ2677958.1"/>
    <property type="molecule type" value="Genomic_DNA"/>
</dbReference>
<name>A0A9W8G8B9_9FUNG</name>
<gene>
    <name evidence="8" type="ORF">GGI25_002748</name>
</gene>
<dbReference type="Pfam" id="PF24312">
    <property type="entry name" value="Ig-like_POM152"/>
    <property type="match status" value="2"/>
</dbReference>
<feature type="region of interest" description="Disordered" evidence="1">
    <location>
        <begin position="139"/>
        <end position="188"/>
    </location>
</feature>
<evidence type="ECO:0000259" key="4">
    <source>
        <dbReference type="Pfam" id="PF24097"/>
    </source>
</evidence>
<evidence type="ECO:0000259" key="6">
    <source>
        <dbReference type="Pfam" id="PF24519"/>
    </source>
</evidence>
<feature type="domain" description="Nucleoporin POM152 Ig-like" evidence="5">
    <location>
        <begin position="965"/>
        <end position="1049"/>
    </location>
</feature>
<feature type="domain" description="Nucleoporin POM152 N-terminal transmembrane" evidence="4">
    <location>
        <begin position="197"/>
        <end position="281"/>
    </location>
</feature>